<dbReference type="Pfam" id="PF00717">
    <property type="entry name" value="Peptidase_S24"/>
    <property type="match status" value="1"/>
</dbReference>
<gene>
    <name evidence="5" type="ORF">MSL71_2300</name>
</gene>
<dbReference type="AlphaFoldDB" id="A0A4U8YI65"/>
<dbReference type="PROSITE" id="PS50943">
    <property type="entry name" value="HTH_CROC1"/>
    <property type="match status" value="1"/>
</dbReference>
<dbReference type="GO" id="GO:0003677">
    <property type="term" value="F:DNA binding"/>
    <property type="evidence" value="ECO:0007669"/>
    <property type="project" value="UniProtKB-KW"/>
</dbReference>
<accession>A0A4U8YI65</accession>
<keyword evidence="2" id="KW-0238">DNA-binding</keyword>
<dbReference type="Proteomes" id="UP000507962">
    <property type="component" value="Unassembled WGS sequence"/>
</dbReference>
<dbReference type="InterPro" id="IPR036286">
    <property type="entry name" value="LexA/Signal_pep-like_sf"/>
</dbReference>
<keyword evidence="6" id="KW-1185">Reference proteome</keyword>
<feature type="domain" description="HTH cro/C1-type" evidence="4">
    <location>
        <begin position="39"/>
        <end position="65"/>
    </location>
</feature>
<evidence type="ECO:0000313" key="5">
    <source>
        <dbReference type="EMBL" id="VFQ42609.1"/>
    </source>
</evidence>
<sequence>MKWNRDVFLHNLEELVAQEWGGRLGELDRTVGLTGAFESWKNGTSPTIDAIFRICQAFDCDITWLLNGYAGGEGAGMVNALVYIPKYRATLSGGGGSFETTAEVLETCPFGEVWLRKKGNPSSLVLFDVAGDSMAPMILSGDTVMVDRSRTGDEGRFKGGIFAFREGDTIKVKRLYTEDSAVRVLSDNKAEAVDYLADLTGFEVIGEVVWVARDLLGMHAS</sequence>
<proteinExistence type="predicted"/>
<dbReference type="InterPro" id="IPR015927">
    <property type="entry name" value="Peptidase_S24_S26A/B/C"/>
</dbReference>
<keyword evidence="3" id="KW-0804">Transcription</keyword>
<dbReference type="Gene3D" id="2.10.109.10">
    <property type="entry name" value="Umud Fragment, subunit A"/>
    <property type="match status" value="1"/>
</dbReference>
<dbReference type="InterPro" id="IPR039418">
    <property type="entry name" value="LexA-like"/>
</dbReference>
<keyword evidence="1" id="KW-0805">Transcription regulation</keyword>
<dbReference type="InterPro" id="IPR001387">
    <property type="entry name" value="Cro/C1-type_HTH"/>
</dbReference>
<dbReference type="SUPFAM" id="SSF51306">
    <property type="entry name" value="LexA/Signal peptidase"/>
    <property type="match status" value="1"/>
</dbReference>
<dbReference type="PANTHER" id="PTHR40661:SF3">
    <property type="entry name" value="FELS-1 PROPHAGE TRANSCRIPTIONAL REGULATOR"/>
    <property type="match status" value="1"/>
</dbReference>
<protein>
    <submittedName>
        <fullName evidence="5">Peptidase s24/s26a/s26b/s26c</fullName>
    </submittedName>
</protein>
<dbReference type="CDD" id="cd06529">
    <property type="entry name" value="S24_LexA-like"/>
    <property type="match status" value="1"/>
</dbReference>
<evidence type="ECO:0000256" key="2">
    <source>
        <dbReference type="ARBA" id="ARBA00023125"/>
    </source>
</evidence>
<evidence type="ECO:0000256" key="3">
    <source>
        <dbReference type="ARBA" id="ARBA00023163"/>
    </source>
</evidence>
<reference evidence="5 6" key="1">
    <citation type="submission" date="2019-03" db="EMBL/GenBank/DDBJ databases">
        <authorList>
            <person name="Nijsse B."/>
        </authorList>
    </citation>
    <scope>NUCLEOTIDE SEQUENCE [LARGE SCALE GENOMIC DNA]</scope>
    <source>
        <strain evidence="5">Desulfoluna butyratoxydans MSL71</strain>
    </source>
</reference>
<dbReference type="RefSeq" id="WP_180136845.1">
    <property type="nucleotide sequence ID" value="NZ_CAADHO010000001.1"/>
</dbReference>
<dbReference type="PANTHER" id="PTHR40661">
    <property type="match status" value="1"/>
</dbReference>
<evidence type="ECO:0000256" key="1">
    <source>
        <dbReference type="ARBA" id="ARBA00023015"/>
    </source>
</evidence>
<name>A0A4U8YI65_9BACT</name>
<organism evidence="5 6">
    <name type="scientific">Desulfoluna butyratoxydans</name>
    <dbReference type="NCBI Taxonomy" id="231438"/>
    <lineage>
        <taxon>Bacteria</taxon>
        <taxon>Pseudomonadati</taxon>
        <taxon>Thermodesulfobacteriota</taxon>
        <taxon>Desulfobacteria</taxon>
        <taxon>Desulfobacterales</taxon>
        <taxon>Desulfolunaceae</taxon>
        <taxon>Desulfoluna</taxon>
    </lineage>
</organism>
<evidence type="ECO:0000313" key="6">
    <source>
        <dbReference type="Proteomes" id="UP000507962"/>
    </source>
</evidence>
<dbReference type="EMBL" id="CAADHO010000001">
    <property type="protein sequence ID" value="VFQ42609.1"/>
    <property type="molecule type" value="Genomic_DNA"/>
</dbReference>
<evidence type="ECO:0000259" key="4">
    <source>
        <dbReference type="PROSITE" id="PS50943"/>
    </source>
</evidence>